<feature type="domain" description="Thiamine pyrophosphate enzyme TPP-binding" evidence="5">
    <location>
        <begin position="414"/>
        <end position="573"/>
    </location>
</feature>
<name>A0A381YD16_9ZZZZ</name>
<reference evidence="7" key="1">
    <citation type="submission" date="2018-05" db="EMBL/GenBank/DDBJ databases">
        <authorList>
            <person name="Lanie J.A."/>
            <person name="Ng W.-L."/>
            <person name="Kazmierczak K.M."/>
            <person name="Andrzejewski T.M."/>
            <person name="Davidsen T.M."/>
            <person name="Wayne K.J."/>
            <person name="Tettelin H."/>
            <person name="Glass J.I."/>
            <person name="Rusch D."/>
            <person name="Podicherti R."/>
            <person name="Tsui H.-C.T."/>
            <person name="Winkler M.E."/>
        </authorList>
    </citation>
    <scope>NUCLEOTIDE SEQUENCE</scope>
</reference>
<dbReference type="InterPro" id="IPR012001">
    <property type="entry name" value="Thiamin_PyroP_enz_TPP-bd_dom"/>
</dbReference>
<dbReference type="GO" id="GO:0009099">
    <property type="term" value="P:L-valine biosynthetic process"/>
    <property type="evidence" value="ECO:0007669"/>
    <property type="project" value="TreeGrafter"/>
</dbReference>
<evidence type="ECO:0000259" key="5">
    <source>
        <dbReference type="Pfam" id="PF02775"/>
    </source>
</evidence>
<dbReference type="InterPro" id="IPR045229">
    <property type="entry name" value="TPP_enz"/>
</dbReference>
<keyword evidence="2 3" id="KW-0786">Thiamine pyrophosphate</keyword>
<dbReference type="GO" id="GO:0003984">
    <property type="term" value="F:acetolactate synthase activity"/>
    <property type="evidence" value="ECO:0007669"/>
    <property type="project" value="TreeGrafter"/>
</dbReference>
<dbReference type="PANTHER" id="PTHR18968:SF9">
    <property type="entry name" value="3D-(3,5_4)-TRIHYDROXYCYCLOHEXANE-1,2-DIONE HYDROLASE"/>
    <property type="match status" value="1"/>
</dbReference>
<dbReference type="AlphaFoldDB" id="A0A381YD16"/>
<proteinExistence type="inferred from homology"/>
<dbReference type="InterPro" id="IPR030817">
    <property type="entry name" value="Myo_inos_IolD"/>
</dbReference>
<dbReference type="InterPro" id="IPR029035">
    <property type="entry name" value="DHS-like_NAD/FAD-binding_dom"/>
</dbReference>
<evidence type="ECO:0000256" key="2">
    <source>
        <dbReference type="ARBA" id="ARBA00023052"/>
    </source>
</evidence>
<dbReference type="GO" id="GO:0016823">
    <property type="term" value="F:hydrolase activity, acting on acid carbon-carbon bonds, in ketonic substances"/>
    <property type="evidence" value="ECO:0007669"/>
    <property type="project" value="InterPro"/>
</dbReference>
<dbReference type="Pfam" id="PF00205">
    <property type="entry name" value="TPP_enzyme_M"/>
    <property type="match status" value="1"/>
</dbReference>
<dbReference type="InterPro" id="IPR012000">
    <property type="entry name" value="Thiamin_PyroP_enz_cen_dom"/>
</dbReference>
<dbReference type="Gene3D" id="3.40.50.1220">
    <property type="entry name" value="TPP-binding domain"/>
    <property type="match status" value="1"/>
</dbReference>
<dbReference type="GO" id="GO:0050660">
    <property type="term" value="F:flavin adenine dinucleotide binding"/>
    <property type="evidence" value="ECO:0007669"/>
    <property type="project" value="TreeGrafter"/>
</dbReference>
<dbReference type="EMBL" id="UINC01017942">
    <property type="protein sequence ID" value="SVA74918.1"/>
    <property type="molecule type" value="Genomic_DNA"/>
</dbReference>
<dbReference type="SUPFAM" id="SSF52518">
    <property type="entry name" value="Thiamin diphosphate-binding fold (THDP-binding)"/>
    <property type="match status" value="2"/>
</dbReference>
<dbReference type="GO" id="GO:0030976">
    <property type="term" value="F:thiamine pyrophosphate binding"/>
    <property type="evidence" value="ECO:0007669"/>
    <property type="project" value="InterPro"/>
</dbReference>
<protein>
    <recommendedName>
        <fullName evidence="8">3D-(3,5/4)-trihydroxycyclohexane-1,2-dione hydrolase</fullName>
    </recommendedName>
</protein>
<feature type="domain" description="Thiamine pyrophosphate enzyme central" evidence="4">
    <location>
        <begin position="216"/>
        <end position="349"/>
    </location>
</feature>
<evidence type="ECO:0000259" key="6">
    <source>
        <dbReference type="Pfam" id="PF02776"/>
    </source>
</evidence>
<dbReference type="GO" id="GO:0005948">
    <property type="term" value="C:acetolactate synthase complex"/>
    <property type="evidence" value="ECO:0007669"/>
    <property type="project" value="TreeGrafter"/>
</dbReference>
<dbReference type="InterPro" id="IPR029061">
    <property type="entry name" value="THDP-binding"/>
</dbReference>
<sequence>MKLTMAQAIIRYLNNQYVERDGKENKFINGVWGIFGHGNVAGIGEALEQNKDLKHFLPRNEQAMVHTAVAYAKQNKRLKAFACTSSIGPGATNMVTAAAGATINRLPVLLLPGDIFSRRNVGPVLQQLEHTNSPDVSVNDCFKPVSVFWDRINRPEQIISSLPEALRILTDPIATGAVTLSLPQDVQTEAYDYPDHLFNKRVWAVPRNMPSEESLASAATIIKKATNPVIIAGGGVIYSDAEKALNEFCNNTGIPVGETQAGKGSIPWNHSQSLGAIGVTGTSAANIISRDADLVICIGTRLSDFTTASKTLFQHSRVTFLSINVSPFDAHKHSSISLVGDAKKILETLNHILKNDGFGISVKYRAEIKQQKNNWNQEVDRIFNLNNEPAVSQGEVIGFISDSMTEDDTVVCAAGSLPGDMHKLWRTVNGNQYHMEYGYSCMGYEIAGGLGIRMAKQSGEVFVMVGDGSYLMMNSEIVTAVQENQKLIIVLINNHGFGSINGLSMSLGSKGFGNQYRQRDKETGEYAGDRLPVDYTAHAKSMGIDAVKVKTRQRLEKSIHQARERDGSTLIEVLVDPSVGVPGYEAWWDVPVAEVSKSDRVTKIRKEYDKKIKGEKDF</sequence>
<dbReference type="GO" id="GO:0000287">
    <property type="term" value="F:magnesium ion binding"/>
    <property type="evidence" value="ECO:0007669"/>
    <property type="project" value="InterPro"/>
</dbReference>
<evidence type="ECO:0000256" key="3">
    <source>
        <dbReference type="RuleBase" id="RU362132"/>
    </source>
</evidence>
<gene>
    <name evidence="7" type="ORF">METZ01_LOCUS127772</name>
</gene>
<evidence type="ECO:0000259" key="4">
    <source>
        <dbReference type="Pfam" id="PF00205"/>
    </source>
</evidence>
<evidence type="ECO:0000256" key="1">
    <source>
        <dbReference type="ARBA" id="ARBA00007812"/>
    </source>
</evidence>
<comment type="similarity">
    <text evidence="1 3">Belongs to the TPP enzyme family.</text>
</comment>
<dbReference type="GO" id="GO:0019310">
    <property type="term" value="P:inositol catabolic process"/>
    <property type="evidence" value="ECO:0007669"/>
    <property type="project" value="InterPro"/>
</dbReference>
<dbReference type="Gene3D" id="3.40.50.970">
    <property type="match status" value="2"/>
</dbReference>
<dbReference type="Pfam" id="PF02775">
    <property type="entry name" value="TPP_enzyme_C"/>
    <property type="match status" value="1"/>
</dbReference>
<accession>A0A381YD16</accession>
<dbReference type="PANTHER" id="PTHR18968">
    <property type="entry name" value="THIAMINE PYROPHOSPHATE ENZYMES"/>
    <property type="match status" value="1"/>
</dbReference>
<dbReference type="NCBIfam" id="TIGR04377">
    <property type="entry name" value="myo_inos_iolD"/>
    <property type="match status" value="1"/>
</dbReference>
<dbReference type="InterPro" id="IPR011766">
    <property type="entry name" value="TPP_enzyme_TPP-bd"/>
</dbReference>
<dbReference type="SUPFAM" id="SSF52467">
    <property type="entry name" value="DHS-like NAD/FAD-binding domain"/>
    <property type="match status" value="1"/>
</dbReference>
<organism evidence="7">
    <name type="scientific">marine metagenome</name>
    <dbReference type="NCBI Taxonomy" id="408172"/>
    <lineage>
        <taxon>unclassified sequences</taxon>
        <taxon>metagenomes</taxon>
        <taxon>ecological metagenomes</taxon>
    </lineage>
</organism>
<evidence type="ECO:0008006" key="8">
    <source>
        <dbReference type="Google" id="ProtNLM"/>
    </source>
</evidence>
<dbReference type="GO" id="GO:0009097">
    <property type="term" value="P:isoleucine biosynthetic process"/>
    <property type="evidence" value="ECO:0007669"/>
    <property type="project" value="TreeGrafter"/>
</dbReference>
<dbReference type="CDD" id="cd07035">
    <property type="entry name" value="TPP_PYR_POX_like"/>
    <property type="match status" value="1"/>
</dbReference>
<dbReference type="Pfam" id="PF02776">
    <property type="entry name" value="TPP_enzyme_N"/>
    <property type="match status" value="1"/>
</dbReference>
<feature type="domain" description="Thiamine pyrophosphate enzyme N-terminal TPP-binding" evidence="6">
    <location>
        <begin position="31"/>
        <end position="126"/>
    </location>
</feature>
<dbReference type="CDD" id="cd02003">
    <property type="entry name" value="TPP_IolD"/>
    <property type="match status" value="1"/>
</dbReference>
<evidence type="ECO:0000313" key="7">
    <source>
        <dbReference type="EMBL" id="SVA74918.1"/>
    </source>
</evidence>